<feature type="transmembrane region" description="Helical" evidence="1">
    <location>
        <begin position="179"/>
        <end position="201"/>
    </location>
</feature>
<evidence type="ECO:0000256" key="1">
    <source>
        <dbReference type="SAM" id="Phobius"/>
    </source>
</evidence>
<proteinExistence type="predicted"/>
<gene>
    <name evidence="2" type="ORF">SAMN04487926_10412</name>
</gene>
<accession>A0A7Z7B538</accession>
<reference evidence="2" key="1">
    <citation type="submission" date="2016-10" db="EMBL/GenBank/DDBJ databases">
        <authorList>
            <person name="Varghese N."/>
            <person name="Submissions S."/>
        </authorList>
    </citation>
    <scope>NUCLEOTIDE SEQUENCE [LARGE SCALE GENOMIC DNA]</scope>
    <source>
        <strain evidence="2">YR281</strain>
    </source>
</reference>
<name>A0A7Z7B538_9BURK</name>
<dbReference type="AlphaFoldDB" id="A0A7Z7B538"/>
<dbReference type="Pfam" id="PF14023">
    <property type="entry name" value="Bestrophin-like"/>
    <property type="match status" value="1"/>
</dbReference>
<dbReference type="Proteomes" id="UP000198900">
    <property type="component" value="Unassembled WGS sequence"/>
</dbReference>
<keyword evidence="1" id="KW-1133">Transmembrane helix</keyword>
<keyword evidence="1" id="KW-0812">Transmembrane</keyword>
<keyword evidence="3" id="KW-1185">Reference proteome</keyword>
<feature type="transmembrane region" description="Helical" evidence="1">
    <location>
        <begin position="6"/>
        <end position="28"/>
    </location>
</feature>
<protein>
    <recommendedName>
        <fullName evidence="4">DUF4239 domain-containing protein</fullName>
    </recommendedName>
</protein>
<evidence type="ECO:0008006" key="4">
    <source>
        <dbReference type="Google" id="ProtNLM"/>
    </source>
</evidence>
<sequence length="253" mass="27003">MNDLVIALIVFACVFGSAMLGLFVRSMLPEHHLSEESIGVVKVATGLIGTIAALVLGLLISSAKSSFDTVNSELVHNAASIVLLDRILAKYGTETQEVRGLIKQSYGRSIQILASRDPAELAILRGAEILKQMESLQRNLEELSPRTEAQRKLQANAIQIAAEVLAMRRLALLQAVDSVPIPLLIILVLWLSIIFGAFGTFAPPNGTVIAALLLGALSASAAIFLILEMNSPLDGVISISLAPMREALDMLGQ</sequence>
<keyword evidence="1" id="KW-0472">Membrane</keyword>
<feature type="transmembrane region" description="Helical" evidence="1">
    <location>
        <begin position="208"/>
        <end position="227"/>
    </location>
</feature>
<dbReference type="InterPro" id="IPR025333">
    <property type="entry name" value="DUF4239"/>
</dbReference>
<dbReference type="EMBL" id="FNDI01000004">
    <property type="protein sequence ID" value="SDH33552.1"/>
    <property type="molecule type" value="Genomic_DNA"/>
</dbReference>
<dbReference type="RefSeq" id="WP_091777012.1">
    <property type="nucleotide sequence ID" value="NZ_FNDI01000004.1"/>
</dbReference>
<evidence type="ECO:0000313" key="2">
    <source>
        <dbReference type="EMBL" id="SDH33552.1"/>
    </source>
</evidence>
<organism evidence="2 3">
    <name type="scientific">Paraburkholderia steynii</name>
    <dbReference type="NCBI Taxonomy" id="1245441"/>
    <lineage>
        <taxon>Bacteria</taxon>
        <taxon>Pseudomonadati</taxon>
        <taxon>Pseudomonadota</taxon>
        <taxon>Betaproteobacteria</taxon>
        <taxon>Burkholderiales</taxon>
        <taxon>Burkholderiaceae</taxon>
        <taxon>Paraburkholderia</taxon>
    </lineage>
</organism>
<feature type="transmembrane region" description="Helical" evidence="1">
    <location>
        <begin position="40"/>
        <end position="60"/>
    </location>
</feature>
<comment type="caution">
    <text evidence="2">The sequence shown here is derived from an EMBL/GenBank/DDBJ whole genome shotgun (WGS) entry which is preliminary data.</text>
</comment>
<evidence type="ECO:0000313" key="3">
    <source>
        <dbReference type="Proteomes" id="UP000198900"/>
    </source>
</evidence>